<organism evidence="1 2">
    <name type="scientific">Tigriopus californicus</name>
    <name type="common">Marine copepod</name>
    <dbReference type="NCBI Taxonomy" id="6832"/>
    <lineage>
        <taxon>Eukaryota</taxon>
        <taxon>Metazoa</taxon>
        <taxon>Ecdysozoa</taxon>
        <taxon>Arthropoda</taxon>
        <taxon>Crustacea</taxon>
        <taxon>Multicrustacea</taxon>
        <taxon>Hexanauplia</taxon>
        <taxon>Copepoda</taxon>
        <taxon>Harpacticoida</taxon>
        <taxon>Harpacticidae</taxon>
        <taxon>Tigriopus</taxon>
    </lineage>
</organism>
<dbReference type="EMBL" id="VCGU01000005">
    <property type="protein sequence ID" value="TRY75699.1"/>
    <property type="molecule type" value="Genomic_DNA"/>
</dbReference>
<name>A0A553PDF6_TIGCA</name>
<evidence type="ECO:0000313" key="1">
    <source>
        <dbReference type="EMBL" id="TRY75699.1"/>
    </source>
</evidence>
<dbReference type="AlphaFoldDB" id="A0A553PDF6"/>
<protein>
    <submittedName>
        <fullName evidence="1">Uncharacterized protein</fullName>
    </submittedName>
</protein>
<dbReference type="Proteomes" id="UP000318571">
    <property type="component" value="Chromosome 2"/>
</dbReference>
<proteinExistence type="predicted"/>
<reference evidence="1 2" key="1">
    <citation type="journal article" date="2018" name="Nat. Ecol. Evol.">
        <title>Genomic signatures of mitonuclear coevolution across populations of Tigriopus californicus.</title>
        <authorList>
            <person name="Barreto F.S."/>
            <person name="Watson E.T."/>
            <person name="Lima T.G."/>
            <person name="Willett C.S."/>
            <person name="Edmands S."/>
            <person name="Li W."/>
            <person name="Burton R.S."/>
        </authorList>
    </citation>
    <scope>NUCLEOTIDE SEQUENCE [LARGE SCALE GENOMIC DNA]</scope>
    <source>
        <strain evidence="1 2">San Diego</strain>
    </source>
</reference>
<keyword evidence="2" id="KW-1185">Reference proteome</keyword>
<accession>A0A553PDF6</accession>
<evidence type="ECO:0000313" key="2">
    <source>
        <dbReference type="Proteomes" id="UP000318571"/>
    </source>
</evidence>
<sequence length="148" mass="15926">HTTATTTITEEGEGEGPVLFGRISSGTIKRPKEWQAINVQPANLPQHDQMSIGCSYILGNSSWLRLSPTPVVNGNESASDLSLVKHHPSNWTSDEPELTSVIQSKVDAKVNLQQQSKNQTQEEGVQHTSLLLQNNGTTDVADAPLGSA</sequence>
<feature type="non-terminal residue" evidence="1">
    <location>
        <position position="1"/>
    </location>
</feature>
<comment type="caution">
    <text evidence="1">The sequence shown here is derived from an EMBL/GenBank/DDBJ whole genome shotgun (WGS) entry which is preliminary data.</text>
</comment>
<gene>
    <name evidence="1" type="ORF">TCAL_12121</name>
</gene>